<comment type="similarity">
    <text evidence="1">Belongs to the ABC transporter superfamily.</text>
</comment>
<evidence type="ECO:0000256" key="3">
    <source>
        <dbReference type="ARBA" id="ARBA00022741"/>
    </source>
</evidence>
<dbReference type="Pfam" id="PF00005">
    <property type="entry name" value="ABC_tran"/>
    <property type="match status" value="1"/>
</dbReference>
<dbReference type="GO" id="GO:0005524">
    <property type="term" value="F:ATP binding"/>
    <property type="evidence" value="ECO:0007669"/>
    <property type="project" value="UniProtKB-KW"/>
</dbReference>
<gene>
    <name evidence="6" type="ORF">ENS19_06135</name>
</gene>
<name>A0A7C3EX50_9CREN</name>
<dbReference type="InterPro" id="IPR027417">
    <property type="entry name" value="P-loop_NTPase"/>
</dbReference>
<dbReference type="Pfam" id="PF13732">
    <property type="entry name" value="DrrA1-3_C"/>
    <property type="match status" value="1"/>
</dbReference>
<evidence type="ECO:0000259" key="5">
    <source>
        <dbReference type="PROSITE" id="PS50893"/>
    </source>
</evidence>
<dbReference type="InterPro" id="IPR003593">
    <property type="entry name" value="AAA+_ATPase"/>
</dbReference>
<keyword evidence="4 6" id="KW-0067">ATP-binding</keyword>
<feature type="domain" description="ABC transporter" evidence="5">
    <location>
        <begin position="4"/>
        <end position="236"/>
    </location>
</feature>
<dbReference type="InterPro" id="IPR025302">
    <property type="entry name" value="DrrA1/2-like_C"/>
</dbReference>
<dbReference type="PROSITE" id="PS00211">
    <property type="entry name" value="ABC_TRANSPORTER_1"/>
    <property type="match status" value="1"/>
</dbReference>
<evidence type="ECO:0000313" key="6">
    <source>
        <dbReference type="EMBL" id="HFK20849.1"/>
    </source>
</evidence>
<keyword evidence="3" id="KW-0547">Nucleotide-binding</keyword>
<organism evidence="6">
    <name type="scientific">Candidatus Methanomethylicus mesodigestus</name>
    <dbReference type="NCBI Taxonomy" id="1867258"/>
    <lineage>
        <taxon>Archaea</taxon>
        <taxon>Thermoproteota</taxon>
        <taxon>Methanosuratincolia</taxon>
        <taxon>Candidatus Methanomethylicales</taxon>
        <taxon>Candidatus Methanomethylicaceae</taxon>
        <taxon>Candidatus Methanomethylicus</taxon>
    </lineage>
</organism>
<dbReference type="AlphaFoldDB" id="A0A7C3EX50"/>
<dbReference type="SMART" id="SM00382">
    <property type="entry name" value="AAA"/>
    <property type="match status" value="1"/>
</dbReference>
<dbReference type="SUPFAM" id="SSF52540">
    <property type="entry name" value="P-loop containing nucleoside triphosphate hydrolases"/>
    <property type="match status" value="1"/>
</dbReference>
<sequence>MLAVKAEGLTRKFDGFTAVNALSFEVDEGEIFGLLGPNGAGKTTTVRMLSCIISPTSGMATVAGHDIRSNPTGVRRSVGILTENPSLYERLTALENLEFFAQAYGIKESRQRAERIRELLEFFRLWDRKDDKVTVFSKGMKQKLAIARALVHNPTVLFLDEPTAGLDPEAAKLIRDMVTEMSGKERRTILICTHRLEDAERVCTKVMIIKRGAGVVIGSPDELRLRMAGRPRIEVRVKGDGESFADLVRRIPSVIGVDVINGRIVVTSKNPEEAAPEVVRALVNGGAMVLSVNETLPSLEEAYLRLIKEDA</sequence>
<evidence type="ECO:0000256" key="4">
    <source>
        <dbReference type="ARBA" id="ARBA00022840"/>
    </source>
</evidence>
<comment type="caution">
    <text evidence="6">The sequence shown here is derived from an EMBL/GenBank/DDBJ whole genome shotgun (WGS) entry which is preliminary data.</text>
</comment>
<dbReference type="PROSITE" id="PS50893">
    <property type="entry name" value="ABC_TRANSPORTER_2"/>
    <property type="match status" value="1"/>
</dbReference>
<dbReference type="Gene3D" id="3.40.50.300">
    <property type="entry name" value="P-loop containing nucleotide triphosphate hydrolases"/>
    <property type="match status" value="1"/>
</dbReference>
<proteinExistence type="inferred from homology"/>
<dbReference type="EMBL" id="DSTX01000011">
    <property type="protein sequence ID" value="HFK20849.1"/>
    <property type="molecule type" value="Genomic_DNA"/>
</dbReference>
<dbReference type="GO" id="GO:0016887">
    <property type="term" value="F:ATP hydrolysis activity"/>
    <property type="evidence" value="ECO:0007669"/>
    <property type="project" value="InterPro"/>
</dbReference>
<protein>
    <submittedName>
        <fullName evidence="6">ABC transporter ATP-binding protein</fullName>
    </submittedName>
</protein>
<dbReference type="InterPro" id="IPR017871">
    <property type="entry name" value="ABC_transporter-like_CS"/>
</dbReference>
<evidence type="ECO:0000256" key="2">
    <source>
        <dbReference type="ARBA" id="ARBA00022448"/>
    </source>
</evidence>
<dbReference type="InterPro" id="IPR003439">
    <property type="entry name" value="ABC_transporter-like_ATP-bd"/>
</dbReference>
<dbReference type="PANTHER" id="PTHR43335:SF4">
    <property type="entry name" value="ABC TRANSPORTER, ATP-BINDING PROTEIN"/>
    <property type="match status" value="1"/>
</dbReference>
<reference evidence="6" key="1">
    <citation type="journal article" date="2020" name="mSystems">
        <title>Genome- and Community-Level Interaction Insights into Carbon Utilization and Element Cycling Functions of Hydrothermarchaeota in Hydrothermal Sediment.</title>
        <authorList>
            <person name="Zhou Z."/>
            <person name="Liu Y."/>
            <person name="Xu W."/>
            <person name="Pan J."/>
            <person name="Luo Z.H."/>
            <person name="Li M."/>
        </authorList>
    </citation>
    <scope>NUCLEOTIDE SEQUENCE [LARGE SCALE GENOMIC DNA]</scope>
    <source>
        <strain evidence="6">SpSt-468</strain>
    </source>
</reference>
<dbReference type="PANTHER" id="PTHR43335">
    <property type="entry name" value="ABC TRANSPORTER, ATP-BINDING PROTEIN"/>
    <property type="match status" value="1"/>
</dbReference>
<accession>A0A7C3EX50</accession>
<evidence type="ECO:0000256" key="1">
    <source>
        <dbReference type="ARBA" id="ARBA00005417"/>
    </source>
</evidence>
<keyword evidence="2" id="KW-0813">Transport</keyword>